<dbReference type="KEGG" id="mbr:MONBRDRAFT_32547"/>
<evidence type="ECO:0008006" key="4">
    <source>
        <dbReference type="Google" id="ProtNLM"/>
    </source>
</evidence>
<dbReference type="GeneID" id="5891535"/>
<gene>
    <name evidence="2" type="ORF">MONBRDRAFT_32547</name>
</gene>
<reference evidence="2 3" key="1">
    <citation type="journal article" date="2008" name="Nature">
        <title>The genome of the choanoflagellate Monosiga brevicollis and the origin of metazoans.</title>
        <authorList>
            <consortium name="JGI Sequencing"/>
            <person name="King N."/>
            <person name="Westbrook M.J."/>
            <person name="Young S.L."/>
            <person name="Kuo A."/>
            <person name="Abedin M."/>
            <person name="Chapman J."/>
            <person name="Fairclough S."/>
            <person name="Hellsten U."/>
            <person name="Isogai Y."/>
            <person name="Letunic I."/>
            <person name="Marr M."/>
            <person name="Pincus D."/>
            <person name="Putnam N."/>
            <person name="Rokas A."/>
            <person name="Wright K.J."/>
            <person name="Zuzow R."/>
            <person name="Dirks W."/>
            <person name="Good M."/>
            <person name="Goodstein D."/>
            <person name="Lemons D."/>
            <person name="Li W."/>
            <person name="Lyons J.B."/>
            <person name="Morris A."/>
            <person name="Nichols S."/>
            <person name="Richter D.J."/>
            <person name="Salamov A."/>
            <person name="Bork P."/>
            <person name="Lim W.A."/>
            <person name="Manning G."/>
            <person name="Miller W.T."/>
            <person name="McGinnis W."/>
            <person name="Shapiro H."/>
            <person name="Tjian R."/>
            <person name="Grigoriev I.V."/>
            <person name="Rokhsar D."/>
        </authorList>
    </citation>
    <scope>NUCLEOTIDE SEQUENCE [LARGE SCALE GENOMIC DNA]</scope>
    <source>
        <strain evidence="3">MX1 / ATCC 50154</strain>
    </source>
</reference>
<dbReference type="EMBL" id="CH991552">
    <property type="protein sequence ID" value="EDQ89113.1"/>
    <property type="molecule type" value="Genomic_DNA"/>
</dbReference>
<organism evidence="2 3">
    <name type="scientific">Monosiga brevicollis</name>
    <name type="common">Choanoflagellate</name>
    <dbReference type="NCBI Taxonomy" id="81824"/>
    <lineage>
        <taxon>Eukaryota</taxon>
        <taxon>Choanoflagellata</taxon>
        <taxon>Craspedida</taxon>
        <taxon>Salpingoecidae</taxon>
        <taxon>Monosiga</taxon>
    </lineage>
</organism>
<sequence length="159" mass="17257">MSTRRRGKLLMEAGDYEASAVELAAVAELCADDGSNPDASYEYAKRLEQLSGVQTAAKQFDEARDTLKTAIGLLSRVANDKPDNEAQLRQLLKSLTQRHDEIDALKRIQKEGTSEQQQAGFDAPSAQGTARDVTATLVKRKKSSSATSVEPKRSKSDAS</sequence>
<dbReference type="Proteomes" id="UP000001357">
    <property type="component" value="Unassembled WGS sequence"/>
</dbReference>
<feature type="region of interest" description="Disordered" evidence="1">
    <location>
        <begin position="110"/>
        <end position="159"/>
    </location>
</feature>
<accession>A9V085</accession>
<name>A9V085_MONBE</name>
<evidence type="ECO:0000256" key="1">
    <source>
        <dbReference type="SAM" id="MobiDB-lite"/>
    </source>
</evidence>
<protein>
    <recommendedName>
        <fullName evidence="4">Tetratricopeptide SHNi-TPR domain-containing protein</fullName>
    </recommendedName>
</protein>
<dbReference type="AlphaFoldDB" id="A9V085"/>
<dbReference type="InParanoid" id="A9V085"/>
<proteinExistence type="predicted"/>
<dbReference type="SUPFAM" id="SSF48452">
    <property type="entry name" value="TPR-like"/>
    <property type="match status" value="1"/>
</dbReference>
<evidence type="ECO:0000313" key="2">
    <source>
        <dbReference type="EMBL" id="EDQ89113.1"/>
    </source>
</evidence>
<dbReference type="InterPro" id="IPR011990">
    <property type="entry name" value="TPR-like_helical_dom_sf"/>
</dbReference>
<feature type="compositionally biased region" description="Basic and acidic residues" evidence="1">
    <location>
        <begin position="150"/>
        <end position="159"/>
    </location>
</feature>
<dbReference type="RefSeq" id="XP_001746218.1">
    <property type="nucleotide sequence ID" value="XM_001746166.1"/>
</dbReference>
<evidence type="ECO:0000313" key="3">
    <source>
        <dbReference type="Proteomes" id="UP000001357"/>
    </source>
</evidence>
<keyword evidence="3" id="KW-1185">Reference proteome</keyword>